<organism evidence="2 3">
    <name type="scientific">Peterkaempfera bronchialis</name>
    <dbReference type="NCBI Taxonomy" id="2126346"/>
    <lineage>
        <taxon>Bacteria</taxon>
        <taxon>Bacillati</taxon>
        <taxon>Actinomycetota</taxon>
        <taxon>Actinomycetes</taxon>
        <taxon>Kitasatosporales</taxon>
        <taxon>Streptomycetaceae</taxon>
        <taxon>Peterkaempfera</taxon>
    </lineage>
</organism>
<accession>A0A345T2Z2</accession>
<feature type="chain" id="PRO_5016946968" description="Secreted protein" evidence="1">
    <location>
        <begin position="30"/>
        <end position="98"/>
    </location>
</feature>
<protein>
    <recommendedName>
        <fullName evidence="4">Secreted protein</fullName>
    </recommendedName>
</protein>
<keyword evidence="1" id="KW-0732">Signal</keyword>
<dbReference type="OrthoDB" id="4335893at2"/>
<sequence length="98" mass="10030">MKRTLASAFATAALAVGGLTVVAAPPASAATCTTWQDENTFGVSCNSANPYYAKVRCSNGQDARGVTTNSGRWSYAYCTAFGTNVRIAGGAQGGVIWA</sequence>
<gene>
    <name evidence="2" type="ORF">C7M71_026060</name>
</gene>
<feature type="signal peptide" evidence="1">
    <location>
        <begin position="1"/>
        <end position="29"/>
    </location>
</feature>
<reference evidence="3" key="1">
    <citation type="submission" date="2018-07" db="EMBL/GenBank/DDBJ databases">
        <title>Streptacidiphilus bronchialis DSM 106435 chromosome.</title>
        <authorList>
            <person name="Batra D."/>
            <person name="Gulvik C.A."/>
        </authorList>
    </citation>
    <scope>NUCLEOTIDE SEQUENCE [LARGE SCALE GENOMIC DNA]</scope>
    <source>
        <strain evidence="3">DSM 106435</strain>
    </source>
</reference>
<dbReference type="EMBL" id="CP031264">
    <property type="protein sequence ID" value="AXI80347.1"/>
    <property type="molecule type" value="Genomic_DNA"/>
</dbReference>
<keyword evidence="3" id="KW-1185">Reference proteome</keyword>
<dbReference type="RefSeq" id="WP_111491869.1">
    <property type="nucleotide sequence ID" value="NZ_CP031264.1"/>
</dbReference>
<evidence type="ECO:0000313" key="3">
    <source>
        <dbReference type="Proteomes" id="UP000249340"/>
    </source>
</evidence>
<dbReference type="KEGG" id="stri:C7M71_026060"/>
<proteinExistence type="predicted"/>
<dbReference type="Proteomes" id="UP000249340">
    <property type="component" value="Chromosome"/>
</dbReference>
<dbReference type="AlphaFoldDB" id="A0A345T2Z2"/>
<evidence type="ECO:0000256" key="1">
    <source>
        <dbReference type="SAM" id="SignalP"/>
    </source>
</evidence>
<name>A0A345T2Z2_9ACTN</name>
<evidence type="ECO:0008006" key="4">
    <source>
        <dbReference type="Google" id="ProtNLM"/>
    </source>
</evidence>
<evidence type="ECO:0000313" key="2">
    <source>
        <dbReference type="EMBL" id="AXI80347.1"/>
    </source>
</evidence>